<dbReference type="EMBL" id="BGPR01003702">
    <property type="protein sequence ID" value="GBM91374.1"/>
    <property type="molecule type" value="Genomic_DNA"/>
</dbReference>
<dbReference type="InterPro" id="IPR036116">
    <property type="entry name" value="FN3_sf"/>
</dbReference>
<dbReference type="OrthoDB" id="6141723at2759"/>
<protein>
    <recommendedName>
        <fullName evidence="6">Fibronectin type-III domain-containing protein</fullName>
    </recommendedName>
</protein>
<evidence type="ECO:0000256" key="5">
    <source>
        <dbReference type="SAM" id="Phobius"/>
    </source>
</evidence>
<dbReference type="Proteomes" id="UP000499080">
    <property type="component" value="Unassembled WGS sequence"/>
</dbReference>
<keyword evidence="4" id="KW-0325">Glycoprotein</keyword>
<gene>
    <name evidence="7" type="ORF">AVEN_86499_1</name>
</gene>
<reference evidence="7 8" key="1">
    <citation type="journal article" date="2019" name="Sci. Rep.">
        <title>Orb-weaving spider Araneus ventricosus genome elucidates the spidroin gene catalogue.</title>
        <authorList>
            <person name="Kono N."/>
            <person name="Nakamura H."/>
            <person name="Ohtoshi R."/>
            <person name="Moran D.A.P."/>
            <person name="Shinohara A."/>
            <person name="Yoshida Y."/>
            <person name="Fujiwara M."/>
            <person name="Mori M."/>
            <person name="Tomita M."/>
            <person name="Arakawa K."/>
        </authorList>
    </citation>
    <scope>NUCLEOTIDE SEQUENCE [LARGE SCALE GENOMIC DNA]</scope>
</reference>
<comment type="subcellular location">
    <subcellularLocation>
        <location evidence="1">Secreted</location>
    </subcellularLocation>
</comment>
<keyword evidence="5" id="KW-0472">Membrane</keyword>
<dbReference type="InterPro" id="IPR003961">
    <property type="entry name" value="FN3_dom"/>
</dbReference>
<dbReference type="SUPFAM" id="SSF49265">
    <property type="entry name" value="Fibronectin type III"/>
    <property type="match status" value="1"/>
</dbReference>
<dbReference type="Gene3D" id="2.60.40.10">
    <property type="entry name" value="Immunoglobulins"/>
    <property type="match status" value="1"/>
</dbReference>
<dbReference type="InterPro" id="IPR025155">
    <property type="entry name" value="WxxW_domain"/>
</dbReference>
<organism evidence="7 8">
    <name type="scientific">Araneus ventricosus</name>
    <name type="common">Orbweaver spider</name>
    <name type="synonym">Epeira ventricosa</name>
    <dbReference type="NCBI Taxonomy" id="182803"/>
    <lineage>
        <taxon>Eukaryota</taxon>
        <taxon>Metazoa</taxon>
        <taxon>Ecdysozoa</taxon>
        <taxon>Arthropoda</taxon>
        <taxon>Chelicerata</taxon>
        <taxon>Arachnida</taxon>
        <taxon>Araneae</taxon>
        <taxon>Araneomorphae</taxon>
        <taxon>Entelegynae</taxon>
        <taxon>Araneoidea</taxon>
        <taxon>Araneidae</taxon>
        <taxon>Araneus</taxon>
    </lineage>
</organism>
<proteinExistence type="predicted"/>
<evidence type="ECO:0000313" key="7">
    <source>
        <dbReference type="EMBL" id="GBM91374.1"/>
    </source>
</evidence>
<evidence type="ECO:0000256" key="4">
    <source>
        <dbReference type="ARBA" id="ARBA00023180"/>
    </source>
</evidence>
<sequence>MKTSVDKIDKVSYIHQDVLHITNIVDKNVYRTILAHIYVFILLNKIQTLILIFIFEVAVANTEDYPSHEENVGKDYPSDKVTVGNYSSGSQFISLDLGKKTGIPEEPGDPKIESVKGDCLLLKWASPQNALETKVKGYIIETWDNKTELWTLHTNTTENATKLCDVIGKESKLRVRAFNDKGTSLPSKNVFVGEFGPWIQVNSELLDIQDIITQSVGVIQSGSCSSPEFLECRTIDTHQDYLDVGQTVVCDVDKGFICRDSEQSSVCNSTIKDKCSCYVYEVRVGCAKSEDFLMSEEKGGDHPDIELEHEVYFDENAEDNTLENGTLAPSVLHRGGPDIEVEHEVYYDENYDENVAEFSSDVKGNEVEGDISVEHEVYFDDGSGNETQEFLKDETSNPISERLIYLHMTFIQIQRLRAESYAVVGQVINVPIDVNIMVQHLLRNLDDDQAFNENIEKRLNHKSIYLSGEVRKRVVRALLEYLQESW</sequence>
<dbReference type="PROSITE" id="PS50853">
    <property type="entry name" value="FN3"/>
    <property type="match status" value="1"/>
</dbReference>
<evidence type="ECO:0000256" key="3">
    <source>
        <dbReference type="ARBA" id="ARBA00022729"/>
    </source>
</evidence>
<dbReference type="Pfam" id="PF13330">
    <property type="entry name" value="Mucin2_WxxW"/>
    <property type="match status" value="1"/>
</dbReference>
<keyword evidence="3" id="KW-0732">Signal</keyword>
<keyword evidence="2" id="KW-0964">Secreted</keyword>
<feature type="domain" description="Fibronectin type-III" evidence="6">
    <location>
        <begin position="106"/>
        <end position="198"/>
    </location>
</feature>
<dbReference type="CDD" id="cd00063">
    <property type="entry name" value="FN3"/>
    <property type="match status" value="1"/>
</dbReference>
<evidence type="ECO:0000313" key="8">
    <source>
        <dbReference type="Proteomes" id="UP000499080"/>
    </source>
</evidence>
<dbReference type="InterPro" id="IPR013783">
    <property type="entry name" value="Ig-like_fold"/>
</dbReference>
<evidence type="ECO:0000259" key="6">
    <source>
        <dbReference type="PROSITE" id="PS50853"/>
    </source>
</evidence>
<dbReference type="AlphaFoldDB" id="A0A4Y2JN76"/>
<keyword evidence="5" id="KW-1133">Transmembrane helix</keyword>
<feature type="transmembrane region" description="Helical" evidence="5">
    <location>
        <begin position="33"/>
        <end position="55"/>
    </location>
</feature>
<keyword evidence="8" id="KW-1185">Reference proteome</keyword>
<evidence type="ECO:0000256" key="2">
    <source>
        <dbReference type="ARBA" id="ARBA00022525"/>
    </source>
</evidence>
<comment type="caution">
    <text evidence="7">The sequence shown here is derived from an EMBL/GenBank/DDBJ whole genome shotgun (WGS) entry which is preliminary data.</text>
</comment>
<keyword evidence="5" id="KW-0812">Transmembrane</keyword>
<dbReference type="GO" id="GO:0005576">
    <property type="term" value="C:extracellular region"/>
    <property type="evidence" value="ECO:0007669"/>
    <property type="project" value="UniProtKB-SubCell"/>
</dbReference>
<name>A0A4Y2JN76_ARAVE</name>
<evidence type="ECO:0000256" key="1">
    <source>
        <dbReference type="ARBA" id="ARBA00004613"/>
    </source>
</evidence>
<accession>A0A4Y2JN76</accession>